<keyword evidence="5 7" id="KW-1133">Transmembrane helix</keyword>
<feature type="transmembrane region" description="Helical" evidence="7">
    <location>
        <begin position="20"/>
        <end position="38"/>
    </location>
</feature>
<reference evidence="8 9" key="1">
    <citation type="submission" date="2018-07" db="EMBL/GenBank/DDBJ databases">
        <title>Genome sequence of Roseomonas fauriae ATCC 49958.</title>
        <authorList>
            <person name="Sant'Anna F.H."/>
            <person name="Baldani J.I."/>
            <person name="Zilli J.E."/>
            <person name="Reis V.M."/>
            <person name="Hartmann A."/>
            <person name="Cruz L."/>
            <person name="de Souza E.M."/>
            <person name="de Oliveira Pedrosa F."/>
            <person name="Passaglia L.M.P."/>
        </authorList>
    </citation>
    <scope>NUCLEOTIDE SEQUENCE [LARGE SCALE GENOMIC DNA]</scope>
    <source>
        <strain evidence="8 9">ATCC 49958</strain>
    </source>
</reference>
<dbReference type="UniPathway" id="UPA00664"/>
<dbReference type="PANTHER" id="PTHR30589:SF0">
    <property type="entry name" value="PHOSPHATIDYLGLYCEROL--PROLIPOPROTEIN DIACYLGLYCERYL TRANSFERASE"/>
    <property type="match status" value="1"/>
</dbReference>
<comment type="catalytic activity">
    <reaction evidence="7">
        <text>L-cysteinyl-[prolipoprotein] + a 1,2-diacyl-sn-glycero-3-phospho-(1'-sn-glycerol) = an S-1,2-diacyl-sn-glyceryl-L-cysteinyl-[prolipoprotein] + sn-glycerol 1-phosphate + H(+)</text>
        <dbReference type="Rhea" id="RHEA:56712"/>
        <dbReference type="Rhea" id="RHEA-COMP:14679"/>
        <dbReference type="Rhea" id="RHEA-COMP:14680"/>
        <dbReference type="ChEBI" id="CHEBI:15378"/>
        <dbReference type="ChEBI" id="CHEBI:29950"/>
        <dbReference type="ChEBI" id="CHEBI:57685"/>
        <dbReference type="ChEBI" id="CHEBI:64716"/>
        <dbReference type="ChEBI" id="CHEBI:140658"/>
        <dbReference type="EC" id="2.5.1.145"/>
    </reaction>
</comment>
<comment type="similarity">
    <text evidence="1 7">Belongs to the Lgt family.</text>
</comment>
<name>A0A6L3B2G6_AZOBR</name>
<feature type="transmembrane region" description="Helical" evidence="7">
    <location>
        <begin position="98"/>
        <end position="116"/>
    </location>
</feature>
<gene>
    <name evidence="7" type="primary">lgt</name>
    <name evidence="8" type="ORF">DS837_10635</name>
</gene>
<comment type="caution">
    <text evidence="8">The sequence shown here is derived from an EMBL/GenBank/DDBJ whole genome shotgun (WGS) entry which is preliminary data.</text>
</comment>
<organism evidence="8 9">
    <name type="scientific">Azospirillum brasilense</name>
    <dbReference type="NCBI Taxonomy" id="192"/>
    <lineage>
        <taxon>Bacteria</taxon>
        <taxon>Pseudomonadati</taxon>
        <taxon>Pseudomonadota</taxon>
        <taxon>Alphaproteobacteria</taxon>
        <taxon>Rhodospirillales</taxon>
        <taxon>Azospirillaceae</taxon>
        <taxon>Azospirillum</taxon>
    </lineage>
</organism>
<feature type="transmembrane region" description="Helical" evidence="7">
    <location>
        <begin position="58"/>
        <end position="78"/>
    </location>
</feature>
<evidence type="ECO:0000313" key="8">
    <source>
        <dbReference type="EMBL" id="KAA0686148.1"/>
    </source>
</evidence>
<dbReference type="AlphaFoldDB" id="A0A6L3B2G6"/>
<dbReference type="EMBL" id="QOKV01000005">
    <property type="protein sequence ID" value="KAA0686148.1"/>
    <property type="molecule type" value="Genomic_DNA"/>
</dbReference>
<dbReference type="Pfam" id="PF01790">
    <property type="entry name" value="LGT"/>
    <property type="match status" value="1"/>
</dbReference>
<feature type="binding site" evidence="7">
    <location>
        <position position="141"/>
    </location>
    <ligand>
        <name>a 1,2-diacyl-sn-glycero-3-phospho-(1'-sn-glycerol)</name>
        <dbReference type="ChEBI" id="CHEBI:64716"/>
    </ligand>
</feature>
<evidence type="ECO:0000256" key="7">
    <source>
        <dbReference type="HAMAP-Rule" id="MF_01147"/>
    </source>
</evidence>
<dbReference type="HAMAP" id="MF_01147">
    <property type="entry name" value="Lgt"/>
    <property type="match status" value="1"/>
</dbReference>
<comment type="function">
    <text evidence="7">Catalyzes the transfer of the diacylglyceryl group from phosphatidylglycerol to the sulfhydryl group of the N-terminal cysteine of a prolipoprotein, the first step in the formation of mature lipoproteins.</text>
</comment>
<protein>
    <recommendedName>
        <fullName evidence="7">Phosphatidylglycerol--prolipoprotein diacylglyceryl transferase</fullName>
        <ecNumber evidence="7">2.5.1.145</ecNumber>
    </recommendedName>
</protein>
<evidence type="ECO:0000256" key="4">
    <source>
        <dbReference type="ARBA" id="ARBA00022692"/>
    </source>
</evidence>
<dbReference type="InterPro" id="IPR001640">
    <property type="entry name" value="Lgt"/>
</dbReference>
<evidence type="ECO:0000256" key="5">
    <source>
        <dbReference type="ARBA" id="ARBA00022989"/>
    </source>
</evidence>
<evidence type="ECO:0000313" key="9">
    <source>
        <dbReference type="Proteomes" id="UP000476837"/>
    </source>
</evidence>
<evidence type="ECO:0000256" key="3">
    <source>
        <dbReference type="ARBA" id="ARBA00022679"/>
    </source>
</evidence>
<dbReference type="EC" id="2.5.1.145" evidence="7"/>
<dbReference type="PROSITE" id="PS01311">
    <property type="entry name" value="LGT"/>
    <property type="match status" value="1"/>
</dbReference>
<keyword evidence="4 7" id="KW-0812">Transmembrane</keyword>
<dbReference type="RefSeq" id="WP_149164721.1">
    <property type="nucleotide sequence ID" value="NZ_QOKV01000005.1"/>
</dbReference>
<evidence type="ECO:0000256" key="1">
    <source>
        <dbReference type="ARBA" id="ARBA00007150"/>
    </source>
</evidence>
<dbReference type="PANTHER" id="PTHR30589">
    <property type="entry name" value="PROLIPOPROTEIN DIACYLGLYCERYL TRANSFERASE"/>
    <property type="match status" value="1"/>
</dbReference>
<feature type="transmembrane region" description="Helical" evidence="7">
    <location>
        <begin position="176"/>
        <end position="196"/>
    </location>
</feature>
<accession>A0A6L3B2G6</accession>
<dbReference type="Proteomes" id="UP000476837">
    <property type="component" value="Unassembled WGS sequence"/>
</dbReference>
<comment type="pathway">
    <text evidence="7">Protein modification; lipoprotein biosynthesis (diacylglyceryl transfer).</text>
</comment>
<keyword evidence="2 7" id="KW-1003">Cell membrane</keyword>
<comment type="subcellular location">
    <subcellularLocation>
        <location evidence="7">Cell membrane</location>
        <topology evidence="7">Multi-pass membrane protein</topology>
    </subcellularLocation>
</comment>
<feature type="transmembrane region" description="Helical" evidence="7">
    <location>
        <begin position="233"/>
        <end position="260"/>
    </location>
</feature>
<feature type="transmembrane region" description="Helical" evidence="7">
    <location>
        <begin position="123"/>
        <end position="143"/>
    </location>
</feature>
<feature type="transmembrane region" description="Helical" evidence="7">
    <location>
        <begin position="203"/>
        <end position="221"/>
    </location>
</feature>
<keyword evidence="3 7" id="KW-0808">Transferase</keyword>
<dbReference type="GO" id="GO:0008961">
    <property type="term" value="F:phosphatidylglycerol-prolipoprotein diacylglyceryl transferase activity"/>
    <property type="evidence" value="ECO:0007669"/>
    <property type="project" value="UniProtKB-UniRule"/>
</dbReference>
<keyword evidence="6 7" id="KW-0472">Membrane</keyword>
<dbReference type="GO" id="GO:0042158">
    <property type="term" value="P:lipoprotein biosynthetic process"/>
    <property type="evidence" value="ECO:0007669"/>
    <property type="project" value="UniProtKB-UniRule"/>
</dbReference>
<evidence type="ECO:0000256" key="2">
    <source>
        <dbReference type="ARBA" id="ARBA00022475"/>
    </source>
</evidence>
<dbReference type="NCBIfam" id="TIGR00544">
    <property type="entry name" value="lgt"/>
    <property type="match status" value="1"/>
</dbReference>
<evidence type="ECO:0000256" key="6">
    <source>
        <dbReference type="ARBA" id="ARBA00023136"/>
    </source>
</evidence>
<sequence>MLSVPFPIIDPVAIEIGPIVVRWYALAYLAGFLLGWRYCMRLARTTDRPPSPQDIDDFLTWAVIGVILGGRLGYVLFYNLPYYLEQPLDALKVWQGGMSFHGGLLGVIVAIVAFSWRRGLAPLALGDLIACAAPIGLFFGRIANFINGELFGRVTDVPWAIMFPRGGPEPRHPSQLYEAVLEGLVLFVVLAILVWIPSVRNRTGLLTGVFLAGYGIARIAVEFFREPDPQLGFLFAGATMGQLLSVPLVAVGIGLIAFALANPPRALSSFGRTPREAKQ</sequence>
<dbReference type="GO" id="GO:0005886">
    <property type="term" value="C:plasma membrane"/>
    <property type="evidence" value="ECO:0007669"/>
    <property type="project" value="UniProtKB-SubCell"/>
</dbReference>
<keyword evidence="8" id="KW-0449">Lipoprotein</keyword>
<proteinExistence type="inferred from homology"/>